<dbReference type="PANTHER" id="PTHR21666:SF270">
    <property type="entry name" value="MUREIN HYDROLASE ACTIVATOR ENVC"/>
    <property type="match status" value="1"/>
</dbReference>
<name>A0AB39HSZ3_9BACI</name>
<dbReference type="Gene3D" id="2.70.70.10">
    <property type="entry name" value="Glucose Permease (Domain IIA)"/>
    <property type="match status" value="1"/>
</dbReference>
<gene>
    <name evidence="3" type="ORF">AB4Y30_07910</name>
</gene>
<proteinExistence type="predicted"/>
<dbReference type="InterPro" id="IPR050570">
    <property type="entry name" value="Cell_wall_metabolism_enzyme"/>
</dbReference>
<sequence>MKAYLTIFLSLFLAVILSGCGKAEKDPVENETAISPDQFTDRFLAGDFEALYNQTSDDFQDMVTLESFIELGEGFNADVEGFELVSEMPIDHVTEYQWISERGDKGIRSYFLEDHTIEGMQLMPLSVFPESDEKYTENIYQMPINEEWYTFWGGTNELVNYHYAHENQRYAYDLLIVEAGNSFDGDSEDNESYFAFGKEVLAPLEGVVVSTENSIPDNTPLVETNAEEPLGNHVIIEHKNNEYSVIAHLQENSLQVSEGDSVAAGDVVGLAGNSGNSSEPHIHFHVADGEDWENATSIRINFKNGEEPVRGETTTGF</sequence>
<dbReference type="GO" id="GO:0004222">
    <property type="term" value="F:metalloendopeptidase activity"/>
    <property type="evidence" value="ECO:0007669"/>
    <property type="project" value="TreeGrafter"/>
</dbReference>
<evidence type="ECO:0000256" key="1">
    <source>
        <dbReference type="SAM" id="SignalP"/>
    </source>
</evidence>
<dbReference type="Pfam" id="PF01551">
    <property type="entry name" value="Peptidase_M23"/>
    <property type="match status" value="1"/>
</dbReference>
<dbReference type="EC" id="3.4.-.-" evidence="3"/>
<accession>A0AB39HSZ3</accession>
<reference evidence="3" key="1">
    <citation type="submission" date="2024-07" db="EMBL/GenBank/DDBJ databases">
        <title>Halotolerant mesophilic bacterium Ornithinibacillus sp. 4-3, sp. nov., isolated from soil.</title>
        <authorList>
            <person name="Sidarenka A.V."/>
            <person name="Guliayeva D.E."/>
            <person name="Leanovich S.I."/>
            <person name="Hileuskaya K.S."/>
            <person name="Akhremchuk A.E."/>
            <person name="Sikolenko M.A."/>
            <person name="Valentovich L.N."/>
        </authorList>
    </citation>
    <scope>NUCLEOTIDE SEQUENCE</scope>
    <source>
        <strain evidence="3">4-3</strain>
    </source>
</reference>
<dbReference type="EMBL" id="CP162599">
    <property type="protein sequence ID" value="XDK34263.1"/>
    <property type="molecule type" value="Genomic_DNA"/>
</dbReference>
<dbReference type="CDD" id="cd12797">
    <property type="entry name" value="M23_peptidase"/>
    <property type="match status" value="1"/>
</dbReference>
<keyword evidence="1" id="KW-0732">Signal</keyword>
<dbReference type="SUPFAM" id="SSF51261">
    <property type="entry name" value="Duplicated hybrid motif"/>
    <property type="match status" value="1"/>
</dbReference>
<protein>
    <submittedName>
        <fullName evidence="3">M23 family metallopeptidase</fullName>
        <ecNumber evidence="3">3.4.-.-</ecNumber>
    </submittedName>
</protein>
<dbReference type="PROSITE" id="PS51257">
    <property type="entry name" value="PROKAR_LIPOPROTEIN"/>
    <property type="match status" value="1"/>
</dbReference>
<feature type="chain" id="PRO_5044307183" evidence="1">
    <location>
        <begin position="24"/>
        <end position="317"/>
    </location>
</feature>
<organism evidence="3">
    <name type="scientific">Ornithinibacillus sp. 4-3</name>
    <dbReference type="NCBI Taxonomy" id="3231488"/>
    <lineage>
        <taxon>Bacteria</taxon>
        <taxon>Bacillati</taxon>
        <taxon>Bacillota</taxon>
        <taxon>Bacilli</taxon>
        <taxon>Bacillales</taxon>
        <taxon>Bacillaceae</taxon>
        <taxon>Ornithinibacillus</taxon>
    </lineage>
</organism>
<feature type="signal peptide" evidence="1">
    <location>
        <begin position="1"/>
        <end position="23"/>
    </location>
</feature>
<dbReference type="InterPro" id="IPR011055">
    <property type="entry name" value="Dup_hybrid_motif"/>
</dbReference>
<keyword evidence="3" id="KW-0378">Hydrolase</keyword>
<dbReference type="PANTHER" id="PTHR21666">
    <property type="entry name" value="PEPTIDASE-RELATED"/>
    <property type="match status" value="1"/>
</dbReference>
<evidence type="ECO:0000259" key="2">
    <source>
        <dbReference type="Pfam" id="PF01551"/>
    </source>
</evidence>
<evidence type="ECO:0000313" key="3">
    <source>
        <dbReference type="EMBL" id="XDK34263.1"/>
    </source>
</evidence>
<dbReference type="RefSeq" id="WP_368654940.1">
    <property type="nucleotide sequence ID" value="NZ_CP162599.1"/>
</dbReference>
<dbReference type="InterPro" id="IPR016047">
    <property type="entry name" value="M23ase_b-sheet_dom"/>
</dbReference>
<feature type="domain" description="M23ase beta-sheet core" evidence="2">
    <location>
        <begin position="197"/>
        <end position="288"/>
    </location>
</feature>
<dbReference type="AlphaFoldDB" id="A0AB39HSZ3"/>